<accession>A0AAN6XJV9</accession>
<dbReference type="AlphaFoldDB" id="A0AAN6XJV9"/>
<dbReference type="Proteomes" id="UP001303160">
    <property type="component" value="Unassembled WGS sequence"/>
</dbReference>
<protein>
    <submittedName>
        <fullName evidence="1">Uncharacterized protein</fullName>
    </submittedName>
</protein>
<evidence type="ECO:0000313" key="1">
    <source>
        <dbReference type="EMBL" id="KAK4201964.1"/>
    </source>
</evidence>
<proteinExistence type="predicted"/>
<gene>
    <name evidence="1" type="ORF">QBC40DRAFT_295100</name>
</gene>
<organism evidence="1 2">
    <name type="scientific">Triangularia verruculosa</name>
    <dbReference type="NCBI Taxonomy" id="2587418"/>
    <lineage>
        <taxon>Eukaryota</taxon>
        <taxon>Fungi</taxon>
        <taxon>Dikarya</taxon>
        <taxon>Ascomycota</taxon>
        <taxon>Pezizomycotina</taxon>
        <taxon>Sordariomycetes</taxon>
        <taxon>Sordariomycetidae</taxon>
        <taxon>Sordariales</taxon>
        <taxon>Podosporaceae</taxon>
        <taxon>Triangularia</taxon>
    </lineage>
</organism>
<dbReference type="EMBL" id="MU863901">
    <property type="protein sequence ID" value="KAK4201964.1"/>
    <property type="molecule type" value="Genomic_DNA"/>
</dbReference>
<reference evidence="1" key="2">
    <citation type="submission" date="2023-05" db="EMBL/GenBank/DDBJ databases">
        <authorList>
            <consortium name="Lawrence Berkeley National Laboratory"/>
            <person name="Steindorff A."/>
            <person name="Hensen N."/>
            <person name="Bonometti L."/>
            <person name="Westerberg I."/>
            <person name="Brannstrom I.O."/>
            <person name="Guillou S."/>
            <person name="Cros-Aarteil S."/>
            <person name="Calhoun S."/>
            <person name="Haridas S."/>
            <person name="Kuo A."/>
            <person name="Mondo S."/>
            <person name="Pangilinan J."/>
            <person name="Riley R."/>
            <person name="Labutti K."/>
            <person name="Andreopoulos B."/>
            <person name="Lipzen A."/>
            <person name="Chen C."/>
            <person name="Yanf M."/>
            <person name="Daum C."/>
            <person name="Ng V."/>
            <person name="Clum A."/>
            <person name="Ohm R."/>
            <person name="Martin F."/>
            <person name="Silar P."/>
            <person name="Natvig D."/>
            <person name="Lalanne C."/>
            <person name="Gautier V."/>
            <person name="Ament-Velasquez S.L."/>
            <person name="Kruys A."/>
            <person name="Hutchinson M.I."/>
            <person name="Powell A.J."/>
            <person name="Barry K."/>
            <person name="Miller A.N."/>
            <person name="Grigoriev I.V."/>
            <person name="Debuchy R."/>
            <person name="Gladieux P."/>
            <person name="Thoren M.H."/>
            <person name="Johannesson H."/>
        </authorList>
    </citation>
    <scope>NUCLEOTIDE SEQUENCE</scope>
    <source>
        <strain evidence="1">CBS 315.58</strain>
    </source>
</reference>
<evidence type="ECO:0000313" key="2">
    <source>
        <dbReference type="Proteomes" id="UP001303160"/>
    </source>
</evidence>
<name>A0AAN6XJV9_9PEZI</name>
<sequence>MDPDWGYFDGISPHMWEPTGCPCKLQRWVRHQFRLFYEDLGRPYTQTRRSATFRIECEPSQFRDSQNWDYALTGVDNNVQAASPLDYMTQVWPDTGPALYSYLEWQLRGSALSSGEQRFQNGLVFPGHGEFRIVAEARRTLRDDPRYPDHMQLAGTWHLHALVVGEPEQIIELGSQLGWFCGAFLRCPADDAHMTVQPKLKHTESNVDSSALFDSSPDLEFYVGYIRNWCRSRRDTSVPQTCWKDLFLGKPHRCIVSGYPIRRPPDYMFNNKLAKYVVSGLETTWRIIMRIRQDDTAVEKPENLSTTPIIIRGEGFFLISKVLKKGLVYWHLQLRYGSDLVETSLCDLPPPETSIGFDFEEMENYRHFIGGECGEKRLFQSDYSREVYEGVFCSG</sequence>
<reference evidence="1" key="1">
    <citation type="journal article" date="2023" name="Mol. Phylogenet. Evol.">
        <title>Genome-scale phylogeny and comparative genomics of the fungal order Sordariales.</title>
        <authorList>
            <person name="Hensen N."/>
            <person name="Bonometti L."/>
            <person name="Westerberg I."/>
            <person name="Brannstrom I.O."/>
            <person name="Guillou S."/>
            <person name="Cros-Aarteil S."/>
            <person name="Calhoun S."/>
            <person name="Haridas S."/>
            <person name="Kuo A."/>
            <person name="Mondo S."/>
            <person name="Pangilinan J."/>
            <person name="Riley R."/>
            <person name="LaButti K."/>
            <person name="Andreopoulos B."/>
            <person name="Lipzen A."/>
            <person name="Chen C."/>
            <person name="Yan M."/>
            <person name="Daum C."/>
            <person name="Ng V."/>
            <person name="Clum A."/>
            <person name="Steindorff A."/>
            <person name="Ohm R.A."/>
            <person name="Martin F."/>
            <person name="Silar P."/>
            <person name="Natvig D.O."/>
            <person name="Lalanne C."/>
            <person name="Gautier V."/>
            <person name="Ament-Velasquez S.L."/>
            <person name="Kruys A."/>
            <person name="Hutchinson M.I."/>
            <person name="Powell A.J."/>
            <person name="Barry K."/>
            <person name="Miller A.N."/>
            <person name="Grigoriev I.V."/>
            <person name="Debuchy R."/>
            <person name="Gladieux P."/>
            <person name="Hiltunen Thoren M."/>
            <person name="Johannesson H."/>
        </authorList>
    </citation>
    <scope>NUCLEOTIDE SEQUENCE</scope>
    <source>
        <strain evidence="1">CBS 315.58</strain>
    </source>
</reference>
<keyword evidence="2" id="KW-1185">Reference proteome</keyword>
<comment type="caution">
    <text evidence="1">The sequence shown here is derived from an EMBL/GenBank/DDBJ whole genome shotgun (WGS) entry which is preliminary data.</text>
</comment>